<dbReference type="EMBL" id="JAJNDC010000001">
    <property type="protein sequence ID" value="MCW9712035.1"/>
    <property type="molecule type" value="Genomic_DNA"/>
</dbReference>
<feature type="domain" description="Amine oxidase" evidence="3">
    <location>
        <begin position="95"/>
        <end position="349"/>
    </location>
</feature>
<dbReference type="InterPro" id="IPR050703">
    <property type="entry name" value="Flavin_MAO"/>
</dbReference>
<accession>A0ABT3PW08</accession>
<evidence type="ECO:0000313" key="4">
    <source>
        <dbReference type="EMBL" id="MCW9712035.1"/>
    </source>
</evidence>
<comment type="caution">
    <text evidence="4">The sequence shown here is derived from an EMBL/GenBank/DDBJ whole genome shotgun (WGS) entry which is preliminary data.</text>
</comment>
<keyword evidence="5" id="KW-1185">Reference proteome</keyword>
<reference evidence="4 5" key="1">
    <citation type="submission" date="2021-11" db="EMBL/GenBank/DDBJ databases">
        <title>Aliifidinibius sp. nov., a new bacterium isolated from saline soil.</title>
        <authorList>
            <person name="Galisteo C."/>
            <person name="De La Haba R."/>
            <person name="Sanchez-Porro C."/>
            <person name="Ventosa A."/>
        </authorList>
    </citation>
    <scope>NUCLEOTIDE SEQUENCE [LARGE SCALE GENOMIC DNA]</scope>
    <source>
        <strain evidence="4 5">KACC 190600</strain>
    </source>
</reference>
<dbReference type="Gene3D" id="3.90.660.10">
    <property type="match status" value="1"/>
</dbReference>
<keyword evidence="2" id="KW-0472">Membrane</keyword>
<dbReference type="PRINTS" id="PR00420">
    <property type="entry name" value="RNGMNOXGNASE"/>
</dbReference>
<dbReference type="SUPFAM" id="SSF51905">
    <property type="entry name" value="FAD/NAD(P)-binding domain"/>
    <property type="match status" value="1"/>
</dbReference>
<evidence type="ECO:0000313" key="5">
    <source>
        <dbReference type="Proteomes" id="UP001207337"/>
    </source>
</evidence>
<dbReference type="PANTHER" id="PTHR43563">
    <property type="entry name" value="AMINE OXIDASE"/>
    <property type="match status" value="1"/>
</dbReference>
<comment type="similarity">
    <text evidence="1">Belongs to the flavin monoamine oxidase family.</text>
</comment>
<dbReference type="InterPro" id="IPR002937">
    <property type="entry name" value="Amino_oxidase"/>
</dbReference>
<gene>
    <name evidence="4" type="ORF">LQ318_03875</name>
</gene>
<feature type="transmembrane region" description="Helical" evidence="2">
    <location>
        <begin position="6"/>
        <end position="24"/>
    </location>
</feature>
<organism evidence="4 5">
    <name type="scientific">Fodinibius salicampi</name>
    <dbReference type="NCBI Taxonomy" id="1920655"/>
    <lineage>
        <taxon>Bacteria</taxon>
        <taxon>Pseudomonadati</taxon>
        <taxon>Balneolota</taxon>
        <taxon>Balneolia</taxon>
        <taxon>Balneolales</taxon>
        <taxon>Balneolaceae</taxon>
        <taxon>Fodinibius</taxon>
    </lineage>
</organism>
<name>A0ABT3PW08_9BACT</name>
<sequence length="355" mass="40134">MQTSDPDIVIIGGGFSGLLIAYLLQKKGVMSTILEARSRLGGRIYTLRSNDAPPIEMGATWLGKKHHHLLDLLDKLDIDICEQYMGSKGYYEPMSVTPPQLVDLPPNEEPSCRITGGTNNIIKVLADRLEENQIHLDQAVKTIRKTDTTLEIQTDSDLIKADFAISTLPPKLLADSIDCSPSLPDELTDIASQTHTWMAESIKVALTFEEPFWRHSDSSGTIFSNVGPVSEMYDHSTNKHYALKGFMNNTYQAATRERRKKLVIEQLRRFYGEKADSYGAYRELVWEDEPFSYSHYEQPIFPHQHNGHPIFQEPFLNNRLLISGSETATEFPGYMDGAVESAQRTVRQLKQLLSR</sequence>
<dbReference type="Gene3D" id="3.50.50.60">
    <property type="entry name" value="FAD/NAD(P)-binding domain"/>
    <property type="match status" value="2"/>
</dbReference>
<dbReference type="RefSeq" id="WP_265787691.1">
    <property type="nucleotide sequence ID" value="NZ_BAABRS010000001.1"/>
</dbReference>
<dbReference type="Pfam" id="PF01593">
    <property type="entry name" value="Amino_oxidase"/>
    <property type="match status" value="2"/>
</dbReference>
<proteinExistence type="inferred from homology"/>
<feature type="domain" description="Amine oxidase" evidence="3">
    <location>
        <begin position="15"/>
        <end position="79"/>
    </location>
</feature>
<evidence type="ECO:0000256" key="1">
    <source>
        <dbReference type="ARBA" id="ARBA00005995"/>
    </source>
</evidence>
<dbReference type="Proteomes" id="UP001207337">
    <property type="component" value="Unassembled WGS sequence"/>
</dbReference>
<dbReference type="SUPFAM" id="SSF54373">
    <property type="entry name" value="FAD-linked reductases, C-terminal domain"/>
    <property type="match status" value="1"/>
</dbReference>
<evidence type="ECO:0000259" key="3">
    <source>
        <dbReference type="Pfam" id="PF01593"/>
    </source>
</evidence>
<keyword evidence="2" id="KW-0812">Transmembrane</keyword>
<dbReference type="PANTHER" id="PTHR43563:SF1">
    <property type="entry name" value="AMINE OXIDASE [FLAVIN-CONTAINING] B"/>
    <property type="match status" value="1"/>
</dbReference>
<keyword evidence="2" id="KW-1133">Transmembrane helix</keyword>
<protein>
    <submittedName>
        <fullName evidence="4">FAD-dependent oxidoreductase</fullName>
    </submittedName>
</protein>
<dbReference type="InterPro" id="IPR036188">
    <property type="entry name" value="FAD/NAD-bd_sf"/>
</dbReference>
<evidence type="ECO:0000256" key="2">
    <source>
        <dbReference type="SAM" id="Phobius"/>
    </source>
</evidence>